<dbReference type="Proteomes" id="UP001608902">
    <property type="component" value="Unassembled WGS sequence"/>
</dbReference>
<dbReference type="SMART" id="SM00326">
    <property type="entry name" value="SH3"/>
    <property type="match status" value="1"/>
</dbReference>
<evidence type="ECO:0000256" key="1">
    <source>
        <dbReference type="ARBA" id="ARBA00022443"/>
    </source>
</evidence>
<feature type="domain" description="SH3" evidence="3">
    <location>
        <begin position="125"/>
        <end position="190"/>
    </location>
</feature>
<accession>A0ABD6EXD7</accession>
<dbReference type="InterPro" id="IPR001452">
    <property type="entry name" value="SH3_domain"/>
</dbReference>
<feature type="non-terminal residue" evidence="4">
    <location>
        <position position="1"/>
    </location>
</feature>
<evidence type="ECO:0000313" key="4">
    <source>
        <dbReference type="EMBL" id="MFH4981247.1"/>
    </source>
</evidence>
<reference evidence="4 5" key="1">
    <citation type="submission" date="2024-08" db="EMBL/GenBank/DDBJ databases">
        <title>Gnathostoma spinigerum genome.</title>
        <authorList>
            <person name="Gonzalez-Bertolin B."/>
            <person name="Monzon S."/>
            <person name="Zaballos A."/>
            <person name="Jimenez P."/>
            <person name="Dekumyoy P."/>
            <person name="Varona S."/>
            <person name="Cuesta I."/>
            <person name="Sumanam S."/>
            <person name="Adisakwattana P."/>
            <person name="Gasser R.B."/>
            <person name="Hernandez-Gonzalez A."/>
            <person name="Young N.D."/>
            <person name="Perteguer M.J."/>
        </authorList>
    </citation>
    <scope>NUCLEOTIDE SEQUENCE [LARGE SCALE GENOMIC DNA]</scope>
    <source>
        <strain evidence="4">AL3</strain>
        <tissue evidence="4">Liver</tissue>
    </source>
</reference>
<keyword evidence="5" id="KW-1185">Reference proteome</keyword>
<dbReference type="PRINTS" id="PR00452">
    <property type="entry name" value="SH3DOMAIN"/>
</dbReference>
<dbReference type="InterPro" id="IPR007223">
    <property type="entry name" value="Peroxin-13_N"/>
</dbReference>
<dbReference type="Pfam" id="PF04088">
    <property type="entry name" value="Peroxin-13_N"/>
    <property type="match status" value="1"/>
</dbReference>
<name>A0ABD6EXD7_9BILA</name>
<dbReference type="PROSITE" id="PS50002">
    <property type="entry name" value="SH3"/>
    <property type="match status" value="1"/>
</dbReference>
<evidence type="ECO:0000313" key="5">
    <source>
        <dbReference type="Proteomes" id="UP001608902"/>
    </source>
</evidence>
<organism evidence="4 5">
    <name type="scientific">Gnathostoma spinigerum</name>
    <dbReference type="NCBI Taxonomy" id="75299"/>
    <lineage>
        <taxon>Eukaryota</taxon>
        <taxon>Metazoa</taxon>
        <taxon>Ecdysozoa</taxon>
        <taxon>Nematoda</taxon>
        <taxon>Chromadorea</taxon>
        <taxon>Rhabditida</taxon>
        <taxon>Spirurina</taxon>
        <taxon>Gnathostomatomorpha</taxon>
        <taxon>Gnathostomatoidea</taxon>
        <taxon>Gnathostomatidae</taxon>
        <taxon>Gnathostoma</taxon>
    </lineage>
</organism>
<dbReference type="Pfam" id="PF14604">
    <property type="entry name" value="SH3_9"/>
    <property type="match status" value="1"/>
</dbReference>
<protein>
    <recommendedName>
        <fullName evidence="3">SH3 domain-containing protein</fullName>
    </recommendedName>
</protein>
<dbReference type="Gene3D" id="2.30.30.40">
    <property type="entry name" value="SH3 Domains"/>
    <property type="match status" value="1"/>
</dbReference>
<dbReference type="EMBL" id="JBGFUD010006860">
    <property type="protein sequence ID" value="MFH4981247.1"/>
    <property type="molecule type" value="Genomic_DNA"/>
</dbReference>
<dbReference type="InterPro" id="IPR036028">
    <property type="entry name" value="SH3-like_dom_sf"/>
</dbReference>
<evidence type="ECO:0000256" key="2">
    <source>
        <dbReference type="PROSITE-ProRule" id="PRU00192"/>
    </source>
</evidence>
<evidence type="ECO:0000259" key="3">
    <source>
        <dbReference type="PROSITE" id="PS50002"/>
    </source>
</evidence>
<dbReference type="AlphaFoldDB" id="A0ABD6EXD7"/>
<dbReference type="CDD" id="cd11864">
    <property type="entry name" value="SH3_PEX13_eumet"/>
    <property type="match status" value="1"/>
</dbReference>
<keyword evidence="1 2" id="KW-0728">SH3 domain</keyword>
<gene>
    <name evidence="4" type="ORF">AB6A40_007956</name>
</gene>
<dbReference type="SUPFAM" id="SSF50044">
    <property type="entry name" value="SH3-domain"/>
    <property type="match status" value="1"/>
</dbReference>
<proteinExistence type="predicted"/>
<sequence>SIANMFSSTYNAIFASFRAILEVVEQLSRLKAELFLKLFSSSLLRFVFKLWRNILVFLRIQPANYAVSENVWFDATSQRLPERPYKLSSLLFWIVALGGPWLVIKCLSTYAAFINDSKEWCSGQSEHYVAKALYDFEARSKDELSVRAGDMLRVAPKHRQPLIQGWILACTESGDRFGLLPINYVKVLRKECPNMGLVKTSATFPSTMEDTFESLFNDLI</sequence>
<comment type="caution">
    <text evidence="4">The sequence shown here is derived from an EMBL/GenBank/DDBJ whole genome shotgun (WGS) entry which is preliminary data.</text>
</comment>